<keyword evidence="4 7" id="KW-0521">NADP</keyword>
<feature type="binding site" evidence="7">
    <location>
        <position position="156"/>
    </location>
    <ligand>
        <name>NADP(+)</name>
        <dbReference type="ChEBI" id="CHEBI:58349"/>
    </ligand>
</feature>
<dbReference type="Gene3D" id="3.40.50.720">
    <property type="entry name" value="NAD(P)-binding Rossmann-like Domain"/>
    <property type="match status" value="1"/>
</dbReference>
<feature type="binding site" evidence="7">
    <location>
        <begin position="93"/>
        <end position="94"/>
    </location>
    <ligand>
        <name>NADP(+)</name>
        <dbReference type="ChEBI" id="CHEBI:58349"/>
    </ligand>
</feature>
<keyword evidence="6 7" id="KW-0119">Carbohydrate metabolism</keyword>
<keyword evidence="5 7" id="KW-0560">Oxidoreductase</keyword>
<dbReference type="Gene3D" id="3.30.360.10">
    <property type="entry name" value="Dihydrodipicolinate Reductase, domain 2"/>
    <property type="match status" value="1"/>
</dbReference>
<reference evidence="10 11" key="1">
    <citation type="submission" date="2017-01" db="EMBL/GenBank/DDBJ databases">
        <title>A new Hymenobacter.</title>
        <authorList>
            <person name="Liang Y."/>
            <person name="Feng F."/>
        </authorList>
    </citation>
    <scope>NUCLEOTIDE SEQUENCE [LARGE SCALE GENOMIC DNA]</scope>
    <source>
        <strain evidence="10">MIMBbqt21</strain>
    </source>
</reference>
<dbReference type="RefSeq" id="WP_086596609.1">
    <property type="nucleotide sequence ID" value="NZ_MTSE01000021.1"/>
</dbReference>
<dbReference type="OrthoDB" id="9802739at2"/>
<evidence type="ECO:0000256" key="2">
    <source>
        <dbReference type="ARBA" id="ARBA00009975"/>
    </source>
</evidence>
<dbReference type="Pfam" id="PF00479">
    <property type="entry name" value="G6PD_N"/>
    <property type="match status" value="1"/>
</dbReference>
<evidence type="ECO:0000313" key="11">
    <source>
        <dbReference type="Proteomes" id="UP000194873"/>
    </source>
</evidence>
<dbReference type="InterPro" id="IPR036291">
    <property type="entry name" value="NAD(P)-bd_dom_sf"/>
</dbReference>
<dbReference type="EC" id="1.1.1.49" evidence="7"/>
<gene>
    <name evidence="7" type="primary">zwf</name>
    <name evidence="10" type="ORF">BXP70_23755</name>
</gene>
<dbReference type="Proteomes" id="UP000194873">
    <property type="component" value="Unassembled WGS sequence"/>
</dbReference>
<dbReference type="UniPathway" id="UPA00115">
    <property type="reaction ID" value="UER00408"/>
</dbReference>
<evidence type="ECO:0000256" key="7">
    <source>
        <dbReference type="HAMAP-Rule" id="MF_00966"/>
    </source>
</evidence>
<dbReference type="Pfam" id="PF02781">
    <property type="entry name" value="G6PD_C"/>
    <property type="match status" value="1"/>
</dbReference>
<organism evidence="10 11">
    <name type="scientific">Hymenobacter crusticola</name>
    <dbReference type="NCBI Taxonomy" id="1770526"/>
    <lineage>
        <taxon>Bacteria</taxon>
        <taxon>Pseudomonadati</taxon>
        <taxon>Bacteroidota</taxon>
        <taxon>Cytophagia</taxon>
        <taxon>Cytophagales</taxon>
        <taxon>Hymenobacteraceae</taxon>
        <taxon>Hymenobacter</taxon>
    </lineage>
</organism>
<evidence type="ECO:0000256" key="1">
    <source>
        <dbReference type="ARBA" id="ARBA00004937"/>
    </source>
</evidence>
<feature type="domain" description="Glucose-6-phosphate dehydrogenase NAD-binding" evidence="8">
    <location>
        <begin position="13"/>
        <end position="195"/>
    </location>
</feature>
<feature type="binding site" evidence="7">
    <location>
        <position position="243"/>
    </location>
    <ligand>
        <name>substrate</name>
    </ligand>
</feature>
<feature type="binding site" evidence="7">
    <location>
        <position position="186"/>
    </location>
    <ligand>
        <name>substrate</name>
    </ligand>
</feature>
<comment type="pathway">
    <text evidence="1 7">Carbohydrate degradation; pentose phosphate pathway; D-ribulose 5-phosphate from D-glucose 6-phosphate (oxidative stage): step 1/3.</text>
</comment>
<dbReference type="PRINTS" id="PR00079">
    <property type="entry name" value="G6PDHDRGNASE"/>
</dbReference>
<dbReference type="PANTHER" id="PTHR23429:SF0">
    <property type="entry name" value="GLUCOSE-6-PHOSPHATE 1-DEHYDROGENASE"/>
    <property type="match status" value="1"/>
</dbReference>
<dbReference type="SUPFAM" id="SSF51735">
    <property type="entry name" value="NAD(P)-binding Rossmann-fold domains"/>
    <property type="match status" value="1"/>
</dbReference>
<feature type="binding site" evidence="7">
    <location>
        <position position="224"/>
    </location>
    <ligand>
        <name>substrate</name>
    </ligand>
</feature>
<feature type="binding site" evidence="7">
    <location>
        <position position="190"/>
    </location>
    <ligand>
        <name>substrate</name>
    </ligand>
</feature>
<keyword evidence="11" id="KW-1185">Reference proteome</keyword>
<dbReference type="GO" id="GO:0004345">
    <property type="term" value="F:glucose-6-phosphate dehydrogenase activity"/>
    <property type="evidence" value="ECO:0007669"/>
    <property type="project" value="UniProtKB-UniRule"/>
</dbReference>
<dbReference type="SUPFAM" id="SSF55347">
    <property type="entry name" value="Glyceraldehyde-3-phosphate dehydrogenase-like, C-terminal domain"/>
    <property type="match status" value="1"/>
</dbReference>
<feature type="binding site" evidence="7">
    <location>
        <position position="50"/>
    </location>
    <ligand>
        <name>NADP(+)</name>
        <dbReference type="ChEBI" id="CHEBI:58349"/>
    </ligand>
</feature>
<dbReference type="GO" id="GO:0009051">
    <property type="term" value="P:pentose-phosphate shunt, oxidative branch"/>
    <property type="evidence" value="ECO:0007669"/>
    <property type="project" value="TreeGrafter"/>
</dbReference>
<dbReference type="InterPro" id="IPR022675">
    <property type="entry name" value="G6P_DH_C"/>
</dbReference>
<dbReference type="NCBIfam" id="TIGR00871">
    <property type="entry name" value="zwf"/>
    <property type="match status" value="1"/>
</dbReference>
<evidence type="ECO:0000256" key="3">
    <source>
        <dbReference type="ARBA" id="ARBA00022526"/>
    </source>
</evidence>
<feature type="binding site" evidence="7">
    <location>
        <position position="348"/>
    </location>
    <ligand>
        <name>substrate</name>
    </ligand>
</feature>
<comment type="function">
    <text evidence="7">Catalyzes the oxidation of glucose 6-phosphate to 6-phosphogluconolactone.</text>
</comment>
<keyword evidence="3 7" id="KW-0313">Glucose metabolism</keyword>
<dbReference type="PANTHER" id="PTHR23429">
    <property type="entry name" value="GLUCOSE-6-PHOSPHATE 1-DEHYDROGENASE G6PD"/>
    <property type="match status" value="1"/>
</dbReference>
<dbReference type="PIRSF" id="PIRSF000110">
    <property type="entry name" value="G6PD"/>
    <property type="match status" value="1"/>
</dbReference>
<comment type="catalytic activity">
    <reaction evidence="7">
        <text>D-glucose 6-phosphate + NADP(+) = 6-phospho-D-glucono-1,5-lactone + NADPH + H(+)</text>
        <dbReference type="Rhea" id="RHEA:15841"/>
        <dbReference type="ChEBI" id="CHEBI:15378"/>
        <dbReference type="ChEBI" id="CHEBI:57783"/>
        <dbReference type="ChEBI" id="CHEBI:57955"/>
        <dbReference type="ChEBI" id="CHEBI:58349"/>
        <dbReference type="ChEBI" id="CHEBI:61548"/>
        <dbReference type="EC" id="1.1.1.49"/>
    </reaction>
</comment>
<evidence type="ECO:0000259" key="9">
    <source>
        <dbReference type="Pfam" id="PF02781"/>
    </source>
</evidence>
<feature type="active site" description="Proton acceptor" evidence="7">
    <location>
        <position position="248"/>
    </location>
</feature>
<proteinExistence type="inferred from homology"/>
<evidence type="ECO:0000256" key="5">
    <source>
        <dbReference type="ARBA" id="ARBA00023002"/>
    </source>
</evidence>
<dbReference type="GO" id="GO:0005829">
    <property type="term" value="C:cytosol"/>
    <property type="evidence" value="ECO:0007669"/>
    <property type="project" value="TreeGrafter"/>
</dbReference>
<comment type="caution">
    <text evidence="7">Lacks conserved residue(s) required for the propagation of feature annotation.</text>
</comment>
<dbReference type="InterPro" id="IPR022674">
    <property type="entry name" value="G6P_DH_NAD-bd"/>
</dbReference>
<evidence type="ECO:0000256" key="4">
    <source>
        <dbReference type="ARBA" id="ARBA00022857"/>
    </source>
</evidence>
<evidence type="ECO:0000313" key="10">
    <source>
        <dbReference type="EMBL" id="OUJ70569.1"/>
    </source>
</evidence>
<feature type="domain" description="Glucose-6-phosphate dehydrogenase C-terminal" evidence="9">
    <location>
        <begin position="197"/>
        <end position="495"/>
    </location>
</feature>
<dbReference type="InterPro" id="IPR019796">
    <property type="entry name" value="G6P_DH_AS"/>
</dbReference>
<dbReference type="HAMAP" id="MF_00966">
    <property type="entry name" value="G6PD"/>
    <property type="match status" value="1"/>
</dbReference>
<accession>A0A243W7L6</accession>
<dbReference type="GO" id="GO:0006006">
    <property type="term" value="P:glucose metabolic process"/>
    <property type="evidence" value="ECO:0007669"/>
    <property type="project" value="UniProtKB-KW"/>
</dbReference>
<dbReference type="PROSITE" id="PS00069">
    <property type="entry name" value="G6P_DEHYDROGENASE"/>
    <property type="match status" value="1"/>
</dbReference>
<comment type="caution">
    <text evidence="10">The sequence shown here is derived from an EMBL/GenBank/DDBJ whole genome shotgun (WGS) entry which is preliminary data.</text>
</comment>
<sequence length="504" mass="57803">MSTHDKIQPTVFVIFGGTGDLNARKLAPALYNLYLEGWLPEQFSIIGTGRTKLSDEEFRQNLLEDINQFSRTGKAAPEKWEVFNKNLYYQVADVNNVDTYKEFGTRIQQHEAEWKTKANVIYYLAVAPNFFPIIAENIAKSKLGAAADRVRIVVEKPIGHDLKSAQELNQLLTRLFEERQIYRIDHYLGKETVQNIMAFRFANSLLEPLWNRNYIDHVQISVTEQLGVGDRAGYYDGSGALRDMIQNHLLQLLCLVAMEPPINFNADEVRNRKVDVLRAMRRFSPEDVRLSTVRGQYASGWIEGKEVPGYRQERDANPESNTETFAAVKFFVDNWRWQGVPFYLRTGKRMHQSSSVITIQFKDVPHSVFPAESAEGGHQNRLIISIQPEMSIRLQMQAKRPGLEMILNTVDMVFDYKGTYTAQAPEAYETLLLDTMLGDQTLFMRGDQVEAAWDLIMPILNTWQNRKSLNFPNYSADSWGPESAEALIARDGFHWFTLPLNGKK</sequence>
<evidence type="ECO:0000256" key="6">
    <source>
        <dbReference type="ARBA" id="ARBA00023277"/>
    </source>
</evidence>
<dbReference type="InterPro" id="IPR001282">
    <property type="entry name" value="G6P_DH"/>
</dbReference>
<dbReference type="AlphaFoldDB" id="A0A243W7L6"/>
<comment type="similarity">
    <text evidence="2 7">Belongs to the glucose-6-phosphate dehydrogenase family.</text>
</comment>
<dbReference type="EMBL" id="MTSE01000021">
    <property type="protein sequence ID" value="OUJ70569.1"/>
    <property type="molecule type" value="Genomic_DNA"/>
</dbReference>
<evidence type="ECO:0000259" key="8">
    <source>
        <dbReference type="Pfam" id="PF00479"/>
    </source>
</evidence>
<dbReference type="GO" id="GO:0050661">
    <property type="term" value="F:NADP binding"/>
    <property type="evidence" value="ECO:0007669"/>
    <property type="project" value="UniProtKB-UniRule"/>
</dbReference>
<protein>
    <recommendedName>
        <fullName evidence="7">Glucose-6-phosphate 1-dehydrogenase</fullName>
        <shortName evidence="7">G6PD</shortName>
        <ecNumber evidence="7">1.1.1.49</ecNumber>
    </recommendedName>
</protein>
<dbReference type="NCBIfam" id="NF009492">
    <property type="entry name" value="PRK12853.1-3"/>
    <property type="match status" value="1"/>
</dbReference>
<name>A0A243W7L6_9BACT</name>